<feature type="domain" description="HTH tetR-type" evidence="5">
    <location>
        <begin position="3"/>
        <end position="65"/>
    </location>
</feature>
<dbReference type="PANTHER" id="PTHR30055">
    <property type="entry name" value="HTH-TYPE TRANSCRIPTIONAL REGULATOR RUTR"/>
    <property type="match status" value="1"/>
</dbReference>
<evidence type="ECO:0000256" key="4">
    <source>
        <dbReference type="PROSITE-ProRule" id="PRU00335"/>
    </source>
</evidence>
<dbReference type="InterPro" id="IPR050109">
    <property type="entry name" value="HTH-type_TetR-like_transc_reg"/>
</dbReference>
<dbReference type="InterPro" id="IPR049445">
    <property type="entry name" value="TetR_SbtR-like_C"/>
</dbReference>
<comment type="caution">
    <text evidence="6">The sequence shown here is derived from an EMBL/GenBank/DDBJ whole genome shotgun (WGS) entry which is preliminary data.</text>
</comment>
<sequence length="179" mass="19730">MRKPRADALRSRSRILSVARDLPAQDLRLNEIARDAGVGVGTVYRHFPTVQSLLEALAIDALQDLHDRATRAAADPDTGRAIEEMLRSAVELQLSDDGLQPVLMATESETEDAVRLKVELFATLEGLVARARREGVIRPDLTVARLQHLVCGIEHAVRIGERADVDLYLDVVLRGLRPA</sequence>
<accession>A0ABU1S8E8</accession>
<dbReference type="EMBL" id="JAVDUM010000001">
    <property type="protein sequence ID" value="MDR6865830.1"/>
    <property type="molecule type" value="Genomic_DNA"/>
</dbReference>
<dbReference type="Pfam" id="PF00440">
    <property type="entry name" value="TetR_N"/>
    <property type="match status" value="1"/>
</dbReference>
<keyword evidence="7" id="KW-1185">Reference proteome</keyword>
<evidence type="ECO:0000256" key="3">
    <source>
        <dbReference type="ARBA" id="ARBA00023163"/>
    </source>
</evidence>
<evidence type="ECO:0000313" key="7">
    <source>
        <dbReference type="Proteomes" id="UP001259347"/>
    </source>
</evidence>
<keyword evidence="3" id="KW-0804">Transcription</keyword>
<evidence type="ECO:0000256" key="2">
    <source>
        <dbReference type="ARBA" id="ARBA00023125"/>
    </source>
</evidence>
<keyword evidence="1" id="KW-0805">Transcription regulation</keyword>
<dbReference type="Gene3D" id="1.10.357.10">
    <property type="entry name" value="Tetracycline Repressor, domain 2"/>
    <property type="match status" value="1"/>
</dbReference>
<reference evidence="6 7" key="1">
    <citation type="submission" date="2023-07" db="EMBL/GenBank/DDBJ databases">
        <title>Sorghum-associated microbial communities from plants grown in Nebraska, USA.</title>
        <authorList>
            <person name="Schachtman D."/>
        </authorList>
    </citation>
    <scope>NUCLEOTIDE SEQUENCE [LARGE SCALE GENOMIC DNA]</scope>
    <source>
        <strain evidence="6 7">2980</strain>
    </source>
</reference>
<dbReference type="SUPFAM" id="SSF48498">
    <property type="entry name" value="Tetracyclin repressor-like, C-terminal domain"/>
    <property type="match status" value="1"/>
</dbReference>
<dbReference type="PANTHER" id="PTHR30055:SF234">
    <property type="entry name" value="HTH-TYPE TRANSCRIPTIONAL REGULATOR BETI"/>
    <property type="match status" value="1"/>
</dbReference>
<proteinExistence type="predicted"/>
<evidence type="ECO:0000256" key="1">
    <source>
        <dbReference type="ARBA" id="ARBA00023015"/>
    </source>
</evidence>
<dbReference type="InterPro" id="IPR009057">
    <property type="entry name" value="Homeodomain-like_sf"/>
</dbReference>
<feature type="DNA-binding region" description="H-T-H motif" evidence="4">
    <location>
        <begin position="28"/>
        <end position="47"/>
    </location>
</feature>
<evidence type="ECO:0000313" key="6">
    <source>
        <dbReference type="EMBL" id="MDR6865830.1"/>
    </source>
</evidence>
<dbReference type="RefSeq" id="WP_310016989.1">
    <property type="nucleotide sequence ID" value="NZ_JAVDUM010000001.1"/>
</dbReference>
<dbReference type="InterPro" id="IPR001647">
    <property type="entry name" value="HTH_TetR"/>
</dbReference>
<dbReference type="InterPro" id="IPR036271">
    <property type="entry name" value="Tet_transcr_reg_TetR-rel_C_sf"/>
</dbReference>
<keyword evidence="2 4" id="KW-0238">DNA-binding</keyword>
<gene>
    <name evidence="6" type="ORF">J2Y69_000412</name>
</gene>
<protein>
    <submittedName>
        <fullName evidence="6">AcrR family transcriptional regulator</fullName>
    </submittedName>
</protein>
<name>A0ABU1S8E8_9MICO</name>
<dbReference type="SUPFAM" id="SSF46689">
    <property type="entry name" value="Homeodomain-like"/>
    <property type="match status" value="1"/>
</dbReference>
<evidence type="ECO:0000259" key="5">
    <source>
        <dbReference type="PROSITE" id="PS50977"/>
    </source>
</evidence>
<dbReference type="Pfam" id="PF21597">
    <property type="entry name" value="TetR_C_43"/>
    <property type="match status" value="1"/>
</dbReference>
<organism evidence="6 7">
    <name type="scientific">Microbacterium resistens</name>
    <dbReference type="NCBI Taxonomy" id="156977"/>
    <lineage>
        <taxon>Bacteria</taxon>
        <taxon>Bacillati</taxon>
        <taxon>Actinomycetota</taxon>
        <taxon>Actinomycetes</taxon>
        <taxon>Micrococcales</taxon>
        <taxon>Microbacteriaceae</taxon>
        <taxon>Microbacterium</taxon>
    </lineage>
</organism>
<dbReference type="PROSITE" id="PS50977">
    <property type="entry name" value="HTH_TETR_2"/>
    <property type="match status" value="1"/>
</dbReference>
<dbReference type="Proteomes" id="UP001259347">
    <property type="component" value="Unassembled WGS sequence"/>
</dbReference>